<dbReference type="AlphaFoldDB" id="A0A8S0V7J1"/>
<organism evidence="1 2">
    <name type="scientific">Olea europaea subsp. europaea</name>
    <dbReference type="NCBI Taxonomy" id="158383"/>
    <lineage>
        <taxon>Eukaryota</taxon>
        <taxon>Viridiplantae</taxon>
        <taxon>Streptophyta</taxon>
        <taxon>Embryophyta</taxon>
        <taxon>Tracheophyta</taxon>
        <taxon>Spermatophyta</taxon>
        <taxon>Magnoliopsida</taxon>
        <taxon>eudicotyledons</taxon>
        <taxon>Gunneridae</taxon>
        <taxon>Pentapetalae</taxon>
        <taxon>asterids</taxon>
        <taxon>lamiids</taxon>
        <taxon>Lamiales</taxon>
        <taxon>Oleaceae</taxon>
        <taxon>Oleeae</taxon>
        <taxon>Olea</taxon>
    </lineage>
</organism>
<proteinExistence type="predicted"/>
<protein>
    <submittedName>
        <fullName evidence="1">Uncharacterized protein</fullName>
    </submittedName>
</protein>
<gene>
    <name evidence="1" type="ORF">OLEA9_A094241</name>
</gene>
<dbReference type="Gramene" id="OE9A094241T1">
    <property type="protein sequence ID" value="OE9A094241C1"/>
    <property type="gene ID" value="OE9A094241"/>
</dbReference>
<comment type="caution">
    <text evidence="1">The sequence shown here is derived from an EMBL/GenBank/DDBJ whole genome shotgun (WGS) entry which is preliminary data.</text>
</comment>
<evidence type="ECO:0000313" key="1">
    <source>
        <dbReference type="EMBL" id="CAA3027015.1"/>
    </source>
</evidence>
<accession>A0A8S0V7J1</accession>
<dbReference type="Proteomes" id="UP000594638">
    <property type="component" value="Unassembled WGS sequence"/>
</dbReference>
<evidence type="ECO:0000313" key="2">
    <source>
        <dbReference type="Proteomes" id="UP000594638"/>
    </source>
</evidence>
<name>A0A8S0V7J1_OLEEU</name>
<dbReference type="EMBL" id="CACTIH010009184">
    <property type="protein sequence ID" value="CAA3027015.1"/>
    <property type="molecule type" value="Genomic_DNA"/>
</dbReference>
<sequence length="86" mass="9790">MLIPPETASRGLGLFLQPGTYLADSYTLLILEMAFLWDLLSIGEIGVMTRQGLPEAILLQFRESFGRHETQHTRLNTLEFKKDKNP</sequence>
<keyword evidence="2" id="KW-1185">Reference proteome</keyword>
<reference evidence="1 2" key="1">
    <citation type="submission" date="2019-12" db="EMBL/GenBank/DDBJ databases">
        <authorList>
            <person name="Alioto T."/>
            <person name="Alioto T."/>
            <person name="Gomez Garrido J."/>
        </authorList>
    </citation>
    <scope>NUCLEOTIDE SEQUENCE [LARGE SCALE GENOMIC DNA]</scope>
</reference>